<feature type="region of interest" description="Disordered" evidence="1">
    <location>
        <begin position="446"/>
        <end position="609"/>
    </location>
</feature>
<feature type="region of interest" description="Disordered" evidence="1">
    <location>
        <begin position="112"/>
        <end position="305"/>
    </location>
</feature>
<protein>
    <submittedName>
        <fullName evidence="2">Uncharacterized protein</fullName>
    </submittedName>
</protein>
<feature type="compositionally biased region" description="Polar residues" evidence="1">
    <location>
        <begin position="1"/>
        <end position="15"/>
    </location>
</feature>
<feature type="region of interest" description="Disordered" evidence="1">
    <location>
        <begin position="1099"/>
        <end position="1134"/>
    </location>
</feature>
<feature type="compositionally biased region" description="Basic residues" evidence="1">
    <location>
        <begin position="1063"/>
        <end position="1072"/>
    </location>
</feature>
<feature type="region of interest" description="Disordered" evidence="1">
    <location>
        <begin position="1039"/>
        <end position="1073"/>
    </location>
</feature>
<organism evidence="2 3">
    <name type="scientific">Linum trigynum</name>
    <dbReference type="NCBI Taxonomy" id="586398"/>
    <lineage>
        <taxon>Eukaryota</taxon>
        <taxon>Viridiplantae</taxon>
        <taxon>Streptophyta</taxon>
        <taxon>Embryophyta</taxon>
        <taxon>Tracheophyta</taxon>
        <taxon>Spermatophyta</taxon>
        <taxon>Magnoliopsida</taxon>
        <taxon>eudicotyledons</taxon>
        <taxon>Gunneridae</taxon>
        <taxon>Pentapetalae</taxon>
        <taxon>rosids</taxon>
        <taxon>fabids</taxon>
        <taxon>Malpighiales</taxon>
        <taxon>Linaceae</taxon>
        <taxon>Linum</taxon>
    </lineage>
</organism>
<gene>
    <name evidence="2" type="ORF">LTRI10_LOCUS10973</name>
</gene>
<evidence type="ECO:0000313" key="2">
    <source>
        <dbReference type="EMBL" id="CAL1367159.1"/>
    </source>
</evidence>
<feature type="region of interest" description="Disordered" evidence="1">
    <location>
        <begin position="349"/>
        <end position="413"/>
    </location>
</feature>
<feature type="compositionally biased region" description="Polar residues" evidence="1">
    <location>
        <begin position="384"/>
        <end position="396"/>
    </location>
</feature>
<sequence>MFGSGSNISRGNATSPLDMPPLTECLHLEPITLGSQKYTRSGELRRVLGFGSASEDHSFGVAQPKPPPVATEELKLFKESVLDASRKARDRSKIFKDSIIKLDKYKEVLTSKKRQRSEFSVTERPNGPNLGKMGSQIHRSPHEGMPQRLEDRAKSVGLNKRVRTSVADVRPDGKRSPSPRQQLAMEKAGDTLPDVGAGGVRFEEKIRRLPAGGEGWDTKNKKKRSVGMVSGRVINSDRDLKRPMLPKMSSDSKLRSCDAQDFRSKSSPVSGINKSDGSLEPTSSDTSTPLRSEMESGPPPRDRMTLLEKKVLAKASNKPTFHEENLASSPSTLIKAKVSRAPRTGSIMQLDSSLKGHPSSTSLQGSDQASSSNKVPVPGMANNPKRQMSAGSSSHAMAQWVGQRPHKSSRTRRANIITPVSNNGEAQTSSPGFVPSDFSGRMSSIATNGSLVPSGLDNSTPKVKREVENVPSPFGFSESEESGAGESKVKDKGRDSCETTPTALLKPGSFVIPSKKNKLPTNEVGEGFRRQGRTGRSPSLTRPGVNSGREKLENQPTMKPIPIVKPPDKNKSKSGRPPSKKLKDRKAVARIGPVLNGNSSDYTGESDDDHEELFAAASSARNASSLACSGSYWKKMEPIFASVSSGDTSYLNEQLSFAEELDESLSQMLGVEYNVLGVLMHKDSPNCSGEKLVNGPNKKSANSTSLRGKVDMERLEKGAPLYQRVLSALIEEDECEEFYEHGEGKNAPHYASDDSHCGSCNLIDIEPRDRDRTESEVESVNFQNQRSYVVNGFSCNKSAASNSIRNSTMSSPLYSNGQWRSDDEVSHSDLAHGSEISSCDMGLLQTRELTTPGFSSADHQYQLMCLDDKLLLELQSIGICPEKLPDLAEGEEVISQDIAELKEGLYEQIGQKRRKLEKIDRATLRDKDVGKRRVEKNAMDQLVEIAYRKRLACRGNTTSKAAVRKVPRQVALGFIRRTLGRCKKFEDGGISCFSEPALQDALFSTPPCNNEAKSADCVGSGTASNTPNDVSNHQTEARLSGGVASSPLERNDSLCDSFERGGSRRAKAKPTKQKSAAAAAATAAAAAATAAAAAATAAANGPCRSSHPTGAPNGRSKPEREVKPKEAEEEAMDLPLDELDKLGVSADDGNQDLGSIFNLLDDDGLQDHYSIGLEIPMDDLSELNLM</sequence>
<dbReference type="Proteomes" id="UP001497516">
    <property type="component" value="Chromosome 2"/>
</dbReference>
<feature type="compositionally biased region" description="Basic residues" evidence="1">
    <location>
        <begin position="404"/>
        <end position="413"/>
    </location>
</feature>
<feature type="compositionally biased region" description="Polar residues" evidence="1">
    <location>
        <begin position="349"/>
        <end position="374"/>
    </location>
</feature>
<feature type="compositionally biased region" description="Polar residues" evidence="1">
    <location>
        <begin position="265"/>
        <end position="290"/>
    </location>
</feature>
<dbReference type="PANTHER" id="PTHR31115:SF4">
    <property type="entry name" value="SPECTRIN BETA CHAIN, BRAIN"/>
    <property type="match status" value="1"/>
</dbReference>
<dbReference type="EMBL" id="OZ034815">
    <property type="protein sequence ID" value="CAL1367159.1"/>
    <property type="molecule type" value="Genomic_DNA"/>
</dbReference>
<feature type="compositionally biased region" description="Polar residues" evidence="1">
    <location>
        <begin position="1021"/>
        <end position="1033"/>
    </location>
</feature>
<dbReference type="AlphaFoldDB" id="A0AAV2D6C3"/>
<reference evidence="2 3" key="1">
    <citation type="submission" date="2024-04" db="EMBL/GenBank/DDBJ databases">
        <authorList>
            <person name="Fracassetti M."/>
        </authorList>
    </citation>
    <scope>NUCLEOTIDE SEQUENCE [LARGE SCALE GENOMIC DNA]</scope>
</reference>
<proteinExistence type="predicted"/>
<feature type="compositionally biased region" description="Basic and acidic residues" evidence="1">
    <location>
        <begin position="487"/>
        <end position="497"/>
    </location>
</feature>
<evidence type="ECO:0000313" key="3">
    <source>
        <dbReference type="Proteomes" id="UP001497516"/>
    </source>
</evidence>
<feature type="compositionally biased region" description="Basic and acidic residues" evidence="1">
    <location>
        <begin position="1049"/>
        <end position="1062"/>
    </location>
</feature>
<name>A0AAV2D6C3_9ROSI</name>
<feature type="region of interest" description="Disordered" evidence="1">
    <location>
        <begin position="1014"/>
        <end position="1033"/>
    </location>
</feature>
<feature type="compositionally biased region" description="Basic residues" evidence="1">
    <location>
        <begin position="572"/>
        <end position="584"/>
    </location>
</feature>
<feature type="compositionally biased region" description="Polar residues" evidence="1">
    <location>
        <begin position="446"/>
        <end position="461"/>
    </location>
</feature>
<feature type="compositionally biased region" description="Basic and acidic residues" evidence="1">
    <location>
        <begin position="250"/>
        <end position="264"/>
    </location>
</feature>
<feature type="compositionally biased region" description="Basic and acidic residues" evidence="1">
    <location>
        <begin position="1116"/>
        <end position="1126"/>
    </location>
</feature>
<keyword evidence="3" id="KW-1185">Reference proteome</keyword>
<dbReference type="PANTHER" id="PTHR31115">
    <property type="entry name" value="OS05G0107300 PROTEIN"/>
    <property type="match status" value="1"/>
</dbReference>
<accession>A0AAV2D6C3</accession>
<feature type="region of interest" description="Disordered" evidence="1">
    <location>
        <begin position="1"/>
        <end position="20"/>
    </location>
</feature>
<evidence type="ECO:0000256" key="1">
    <source>
        <dbReference type="SAM" id="MobiDB-lite"/>
    </source>
</evidence>